<dbReference type="Proteomes" id="UP000006821">
    <property type="component" value="Chromosome"/>
</dbReference>
<accession>Q606Y4</accession>
<name>Q606Y4_METCA</name>
<dbReference type="EMBL" id="AE017282">
    <property type="protein sequence ID" value="AAU91862.1"/>
    <property type="molecule type" value="Genomic_DNA"/>
</dbReference>
<evidence type="ECO:0000313" key="2">
    <source>
        <dbReference type="EMBL" id="AAU91862.1"/>
    </source>
</evidence>
<sequence>MCATSGMTPPPSAAQDRSHESQEIALVPHPGDVPDVHGVAVAVGDGLVARQPRFEKVRKHPAHEFVGRHGLDRGVTLFLQENRQMFVQEGLPVIQRLGVTRGPFDQHLFQFRAGADVEYQRVFRQCLQRFRIVQFAHAAAGIVDEMLVTVNLAHFLDEFRHVPHRRDLGLPVQRLPPLEFLQRQATLRRVAELAQEGRDGREIVHRDVATDIDRIRHQEVAQERHLHRLALDVVQDRLIEIAGTDPVVAGIMEPGPFRQLVGQGGLTRPRHAEQGDLLAIPVQKLLRGQTHRG</sequence>
<organism evidence="2 3">
    <name type="scientific">Methylococcus capsulatus (strain ATCC 33009 / NCIMB 11132 / Bath)</name>
    <dbReference type="NCBI Taxonomy" id="243233"/>
    <lineage>
        <taxon>Bacteria</taxon>
        <taxon>Pseudomonadati</taxon>
        <taxon>Pseudomonadota</taxon>
        <taxon>Gammaproteobacteria</taxon>
        <taxon>Methylococcales</taxon>
        <taxon>Methylococcaceae</taxon>
        <taxon>Methylococcus</taxon>
    </lineage>
</organism>
<proteinExistence type="predicted"/>
<evidence type="ECO:0000313" key="3">
    <source>
        <dbReference type="Proteomes" id="UP000006821"/>
    </source>
</evidence>
<reference evidence="2 3" key="1">
    <citation type="journal article" date="2004" name="PLoS Biol.">
        <title>Genomic insights into methanotrophy: the complete genome sequence of Methylococcus capsulatus (Bath).</title>
        <authorList>
            <person name="Ward N.L."/>
            <person name="Larsen O."/>
            <person name="Sakwa J."/>
            <person name="Bruseth L."/>
            <person name="Khouri H.M."/>
            <person name="Durkin A.S."/>
            <person name="Dimitrov G."/>
            <person name="Jiang L."/>
            <person name="Scanlan D."/>
            <person name="Kang K.H."/>
            <person name="Lewis M.R."/>
            <person name="Nelson K.E."/>
            <person name="Methe B.A."/>
            <person name="Wu M."/>
            <person name="Heidelberg J.F."/>
            <person name="Paulsen I.T."/>
            <person name="Fouts D.E."/>
            <person name="Ravel J."/>
            <person name="Tettelin H."/>
            <person name="Ren Q."/>
            <person name="Read T.D."/>
            <person name="DeBoy R.T."/>
            <person name="Seshadri R."/>
            <person name="Salzberg S.L."/>
            <person name="Jensen H.B."/>
            <person name="Birkeland N.K."/>
            <person name="Nelson W.C."/>
            <person name="Dodson R.J."/>
            <person name="Grindhaug S.H."/>
            <person name="Holt I.E."/>
            <person name="Eidhammer I."/>
            <person name="Jonasen I."/>
            <person name="Vanaken S."/>
            <person name="Utterback T.R."/>
            <person name="Feldblyum T.V."/>
            <person name="Fraser C.M."/>
            <person name="Lillehaug J.R."/>
            <person name="Eisen J.A."/>
        </authorList>
    </citation>
    <scope>NUCLEOTIDE SEQUENCE [LARGE SCALE GENOMIC DNA]</scope>
    <source>
        <strain evidence="3">ATCC 33009 / NCIMB 11132 / Bath</strain>
    </source>
</reference>
<gene>
    <name evidence="2" type="ordered locus">MCA1877</name>
</gene>
<dbReference type="KEGG" id="mca:MCA1877"/>
<dbReference type="HOGENOM" id="CLU_949319_0_0_6"/>
<evidence type="ECO:0000256" key="1">
    <source>
        <dbReference type="SAM" id="MobiDB-lite"/>
    </source>
</evidence>
<dbReference type="AlphaFoldDB" id="Q606Y4"/>
<feature type="region of interest" description="Disordered" evidence="1">
    <location>
        <begin position="1"/>
        <end position="21"/>
    </location>
</feature>
<protein>
    <submittedName>
        <fullName evidence="2">Uncharacterized protein</fullName>
    </submittedName>
</protein>